<name>A0A844FWT8_9BACT</name>
<evidence type="ECO:0008006" key="3">
    <source>
        <dbReference type="Google" id="ProtNLM"/>
    </source>
</evidence>
<evidence type="ECO:0000313" key="1">
    <source>
        <dbReference type="EMBL" id="MST95667.1"/>
    </source>
</evidence>
<evidence type="ECO:0000313" key="2">
    <source>
        <dbReference type="Proteomes" id="UP000435649"/>
    </source>
</evidence>
<dbReference type="RefSeq" id="WP_154416733.1">
    <property type="nucleotide sequence ID" value="NZ_VUNS01000001.1"/>
</dbReference>
<comment type="caution">
    <text evidence="1">The sequence shown here is derived from an EMBL/GenBank/DDBJ whole genome shotgun (WGS) entry which is preliminary data.</text>
</comment>
<dbReference type="EMBL" id="VUNS01000001">
    <property type="protein sequence ID" value="MST95667.1"/>
    <property type="molecule type" value="Genomic_DNA"/>
</dbReference>
<organism evidence="1 2">
    <name type="scientific">Victivallis lenta</name>
    <dbReference type="NCBI Taxonomy" id="2606640"/>
    <lineage>
        <taxon>Bacteria</taxon>
        <taxon>Pseudomonadati</taxon>
        <taxon>Lentisphaerota</taxon>
        <taxon>Lentisphaeria</taxon>
        <taxon>Victivallales</taxon>
        <taxon>Victivallaceae</taxon>
        <taxon>Victivallis</taxon>
    </lineage>
</organism>
<gene>
    <name evidence="1" type="ORF">FYJ85_01215</name>
</gene>
<protein>
    <recommendedName>
        <fullName evidence="3">Helix-turn-helix protein</fullName>
    </recommendedName>
</protein>
<keyword evidence="2" id="KW-1185">Reference proteome</keyword>
<proteinExistence type="predicted"/>
<sequence length="108" mass="12401">MENDLREKLLTIVKNGIMFGTFTEDEFVKIKASLETQGQLQPSEQKLPRLVDSKTAMAELHCNKHRLNDYLNRGYLKRVKFGHRKIMVEYDSLRNFMKNGIAVGGGEA</sequence>
<dbReference type="AlphaFoldDB" id="A0A844FWT8"/>
<reference evidence="1 2" key="1">
    <citation type="submission" date="2019-08" db="EMBL/GenBank/DDBJ databases">
        <title>In-depth cultivation of the pig gut microbiome towards novel bacterial diversity and tailored functional studies.</title>
        <authorList>
            <person name="Wylensek D."/>
            <person name="Hitch T.C.A."/>
            <person name="Clavel T."/>
        </authorList>
    </citation>
    <scope>NUCLEOTIDE SEQUENCE [LARGE SCALE GENOMIC DNA]</scope>
    <source>
        <strain evidence="1 2">BBE-744-WT-12</strain>
    </source>
</reference>
<dbReference type="Proteomes" id="UP000435649">
    <property type="component" value="Unassembled WGS sequence"/>
</dbReference>
<accession>A0A844FWT8</accession>